<gene>
    <name evidence="3" type="ORF">ACFPET_18480</name>
</gene>
<name>A0ABV8U2X6_9ACTN</name>
<keyword evidence="1" id="KW-0472">Membrane</keyword>
<reference evidence="4" key="1">
    <citation type="journal article" date="2019" name="Int. J. Syst. Evol. Microbiol.">
        <title>The Global Catalogue of Microorganisms (GCM) 10K type strain sequencing project: providing services to taxonomists for standard genome sequencing and annotation.</title>
        <authorList>
            <consortium name="The Broad Institute Genomics Platform"/>
            <consortium name="The Broad Institute Genome Sequencing Center for Infectious Disease"/>
            <person name="Wu L."/>
            <person name="Ma J."/>
        </authorList>
    </citation>
    <scope>NUCLEOTIDE SEQUENCE [LARGE SCALE GENOMIC DNA]</scope>
    <source>
        <strain evidence="4">IBRC-M 10908</strain>
    </source>
</reference>
<feature type="transmembrane region" description="Helical" evidence="1">
    <location>
        <begin position="171"/>
        <end position="192"/>
    </location>
</feature>
<dbReference type="EMBL" id="JBHSDK010000028">
    <property type="protein sequence ID" value="MFC4337192.1"/>
    <property type="molecule type" value="Genomic_DNA"/>
</dbReference>
<organism evidence="3 4">
    <name type="scientific">Salininema proteolyticum</name>
    <dbReference type="NCBI Taxonomy" id="1607685"/>
    <lineage>
        <taxon>Bacteria</taxon>
        <taxon>Bacillati</taxon>
        <taxon>Actinomycetota</taxon>
        <taxon>Actinomycetes</taxon>
        <taxon>Glycomycetales</taxon>
        <taxon>Glycomycetaceae</taxon>
        <taxon>Salininema</taxon>
    </lineage>
</organism>
<comment type="caution">
    <text evidence="3">The sequence shown here is derived from an EMBL/GenBank/DDBJ whole genome shotgun (WGS) entry which is preliminary data.</text>
</comment>
<sequence length="200" mass="21066">MLKTVLLAGALASAFALSAPARAADSPFEVHVAPDKSEALEPGETVTYTITVSSPEEVESARVVQMLPASFEPVGAEPEGRPEGGQVVWEVPLEEDGEAVIRHTVAAGSAEQVESGRLVAVEQPGRPEPAEGSLQFSSTVCVQEGAGGVRSCSSAWQRLEDEQRAGDGYRWFWVGLVSVFAAAAAAGAVFWWRRRASADG</sequence>
<dbReference type="RefSeq" id="WP_380623916.1">
    <property type="nucleotide sequence ID" value="NZ_JBHSDK010000028.1"/>
</dbReference>
<keyword evidence="2" id="KW-0732">Signal</keyword>
<protein>
    <submittedName>
        <fullName evidence="3">Uncharacterized protein</fullName>
    </submittedName>
</protein>
<keyword evidence="1" id="KW-0812">Transmembrane</keyword>
<feature type="chain" id="PRO_5045102156" evidence="2">
    <location>
        <begin position="24"/>
        <end position="200"/>
    </location>
</feature>
<keyword evidence="1" id="KW-1133">Transmembrane helix</keyword>
<evidence type="ECO:0000313" key="3">
    <source>
        <dbReference type="EMBL" id="MFC4337192.1"/>
    </source>
</evidence>
<evidence type="ECO:0000256" key="2">
    <source>
        <dbReference type="SAM" id="SignalP"/>
    </source>
</evidence>
<dbReference type="Proteomes" id="UP001595823">
    <property type="component" value="Unassembled WGS sequence"/>
</dbReference>
<proteinExistence type="predicted"/>
<accession>A0ABV8U2X6</accession>
<keyword evidence="4" id="KW-1185">Reference proteome</keyword>
<evidence type="ECO:0000256" key="1">
    <source>
        <dbReference type="SAM" id="Phobius"/>
    </source>
</evidence>
<evidence type="ECO:0000313" key="4">
    <source>
        <dbReference type="Proteomes" id="UP001595823"/>
    </source>
</evidence>
<feature type="signal peptide" evidence="2">
    <location>
        <begin position="1"/>
        <end position="23"/>
    </location>
</feature>